<evidence type="ECO:0000256" key="3">
    <source>
        <dbReference type="ARBA" id="ARBA00022833"/>
    </source>
</evidence>
<evidence type="ECO:0000313" key="9">
    <source>
        <dbReference type="Proteomes" id="UP000433945"/>
    </source>
</evidence>
<feature type="domain" description="DUF5597" evidence="7">
    <location>
        <begin position="391"/>
        <end position="536"/>
    </location>
</feature>
<dbReference type="FunFam" id="3.20.20.80:FF:000135">
    <property type="entry name" value="Beta-galactosidase, putative, bgl35A"/>
    <property type="match status" value="1"/>
</dbReference>
<keyword evidence="2" id="KW-0378">Hydrolase</keyword>
<dbReference type="Pfam" id="PF18120">
    <property type="entry name" value="DUF5597"/>
    <property type="match status" value="1"/>
</dbReference>
<dbReference type="EMBL" id="WOWP01000057">
    <property type="protein sequence ID" value="MUV04981.1"/>
    <property type="molecule type" value="Genomic_DNA"/>
</dbReference>
<keyword evidence="3" id="KW-0862">Zinc</keyword>
<dbReference type="Pfam" id="PF02449">
    <property type="entry name" value="Glyco_hydro_42"/>
    <property type="match status" value="1"/>
</dbReference>
<feature type="chain" id="PRO_5027097509" evidence="5">
    <location>
        <begin position="22"/>
        <end position="549"/>
    </location>
</feature>
<evidence type="ECO:0000256" key="5">
    <source>
        <dbReference type="SAM" id="SignalP"/>
    </source>
</evidence>
<dbReference type="PANTHER" id="PTHR36447:SF2">
    <property type="entry name" value="BETA-GALACTOSIDASE YESZ"/>
    <property type="match status" value="1"/>
</dbReference>
<evidence type="ECO:0000256" key="1">
    <source>
        <dbReference type="ARBA" id="ARBA00022723"/>
    </source>
</evidence>
<organism evidence="8 9">
    <name type="scientific">Flavobacterium rakeshii</name>
    <dbReference type="NCBI Taxonomy" id="1038845"/>
    <lineage>
        <taxon>Bacteria</taxon>
        <taxon>Pseudomonadati</taxon>
        <taxon>Bacteroidota</taxon>
        <taxon>Flavobacteriia</taxon>
        <taxon>Flavobacteriales</taxon>
        <taxon>Flavobacteriaceae</taxon>
        <taxon>Flavobacterium</taxon>
    </lineage>
</organism>
<dbReference type="OrthoDB" id="9800974at2"/>
<dbReference type="RefSeq" id="WP_157484273.1">
    <property type="nucleotide sequence ID" value="NZ_WOWP01000057.1"/>
</dbReference>
<reference evidence="8 9" key="1">
    <citation type="submission" date="2019-12" db="EMBL/GenBank/DDBJ databases">
        <authorList>
            <person name="Sun J.-Q."/>
        </authorList>
    </citation>
    <scope>NUCLEOTIDE SEQUENCE [LARGE SCALE GENOMIC DNA]</scope>
    <source>
        <strain evidence="8 9">JCM 17928</strain>
    </source>
</reference>
<evidence type="ECO:0000256" key="2">
    <source>
        <dbReference type="ARBA" id="ARBA00022801"/>
    </source>
</evidence>
<evidence type="ECO:0000313" key="8">
    <source>
        <dbReference type="EMBL" id="MUV04981.1"/>
    </source>
</evidence>
<dbReference type="InterPro" id="IPR003476">
    <property type="entry name" value="Glyco_hydro_42"/>
</dbReference>
<dbReference type="PANTHER" id="PTHR36447">
    <property type="entry name" value="BETA-GALACTOSIDASE GANA"/>
    <property type="match status" value="1"/>
</dbReference>
<feature type="signal peptide" evidence="5">
    <location>
        <begin position="1"/>
        <end position="21"/>
    </location>
</feature>
<dbReference type="AlphaFoldDB" id="A0A6N8HH07"/>
<protein>
    <submittedName>
        <fullName evidence="8">Beta-galactosidase</fullName>
    </submittedName>
</protein>
<proteinExistence type="predicted"/>
<feature type="domain" description="Glycoside hydrolase family 42 N-terminal" evidence="6">
    <location>
        <begin position="60"/>
        <end position="236"/>
    </location>
</feature>
<name>A0A6N8HH07_9FLAO</name>
<evidence type="ECO:0000259" key="6">
    <source>
        <dbReference type="Pfam" id="PF02449"/>
    </source>
</evidence>
<comment type="caution">
    <text evidence="8">The sequence shown here is derived from an EMBL/GenBank/DDBJ whole genome shotgun (WGS) entry which is preliminary data.</text>
</comment>
<keyword evidence="4" id="KW-0326">Glycosidase</keyword>
<keyword evidence="5" id="KW-0732">Signal</keyword>
<dbReference type="GO" id="GO:0004565">
    <property type="term" value="F:beta-galactosidase activity"/>
    <property type="evidence" value="ECO:0007669"/>
    <property type="project" value="InterPro"/>
</dbReference>
<evidence type="ECO:0000256" key="4">
    <source>
        <dbReference type="ARBA" id="ARBA00023295"/>
    </source>
</evidence>
<sequence>MNHKLISFLLLVLGYTNLCIAQQTELPYIKHKDGRHCLMVDGKPFLMLGAQCNNSSAWPDTLPEVWSAMEQLKVNTLEIPIYWEQFEPQKGQFDYSVIDTIITQAREHNVRVVLLWFATWKNGSNHYMPGWMKQQPEKYPNMINKEGQEIDSPSPHAEATLNEDVRAFSAFMKHLKEFDKQHTVIMVQVQNEPGAWGSVRDYSKDAQKIFDKPVPKEVLKAVGKNPKSNKNWKEVFGNDADEFFQVWHVAQYIGKIAEAGKDIYPLPLYVNAAIRNPINPGPPYYQVGGPNDNVFELWKAAAPAVDVLAPDIYFSDTETYLKAMELYARGDNPLFVPETFWHDDFPKFFYSALGYGAIGYAPFGLDNTRIRINKKGEVMTAKEMYEPTAINFELFAPMASEIARLNFDGKIQTAVQLVPVDPTADRGNAVDRVNYITDKTLHLKSWDADVAFGTFSRLSRSEFQPQHPDGRFLIAELSENQFLVCGYHCRVMFKPSEKNKNSNWQYLTVEEGHYENGVFKVERILNGDQTDWGLNFDSPKVLRVTLYTR</sequence>
<gene>
    <name evidence="8" type="ORF">GN157_14790</name>
</gene>
<dbReference type="GO" id="GO:0046872">
    <property type="term" value="F:metal ion binding"/>
    <property type="evidence" value="ECO:0007669"/>
    <property type="project" value="UniProtKB-KW"/>
</dbReference>
<keyword evidence="9" id="KW-1185">Reference proteome</keyword>
<dbReference type="GO" id="GO:0005975">
    <property type="term" value="P:carbohydrate metabolic process"/>
    <property type="evidence" value="ECO:0007669"/>
    <property type="project" value="InterPro"/>
</dbReference>
<dbReference type="SUPFAM" id="SSF51445">
    <property type="entry name" value="(Trans)glycosidases"/>
    <property type="match status" value="1"/>
</dbReference>
<keyword evidence="1" id="KW-0479">Metal-binding</keyword>
<accession>A0A6N8HH07</accession>
<dbReference type="Gene3D" id="3.20.20.80">
    <property type="entry name" value="Glycosidases"/>
    <property type="match status" value="1"/>
</dbReference>
<dbReference type="InterPro" id="IPR013529">
    <property type="entry name" value="Glyco_hydro_42_N"/>
</dbReference>
<dbReference type="InterPro" id="IPR040719">
    <property type="entry name" value="DUF5597"/>
</dbReference>
<evidence type="ECO:0000259" key="7">
    <source>
        <dbReference type="Pfam" id="PF18120"/>
    </source>
</evidence>
<dbReference type="Gene3D" id="2.60.220.20">
    <property type="entry name" value="putative beta-Galactosidase from caulobacter crescentus"/>
    <property type="match status" value="1"/>
</dbReference>
<dbReference type="InterPro" id="IPR017853">
    <property type="entry name" value="GH"/>
</dbReference>
<dbReference type="Proteomes" id="UP000433945">
    <property type="component" value="Unassembled WGS sequence"/>
</dbReference>
<dbReference type="GO" id="GO:0009341">
    <property type="term" value="C:beta-galactosidase complex"/>
    <property type="evidence" value="ECO:0007669"/>
    <property type="project" value="InterPro"/>
</dbReference>